<keyword evidence="3 6" id="KW-1133">Transmembrane helix</keyword>
<dbReference type="GO" id="GO:0007189">
    <property type="term" value="P:adenylate cyclase-activating G protein-coupled receptor signaling pathway"/>
    <property type="evidence" value="ECO:0007669"/>
    <property type="project" value="TreeGrafter"/>
</dbReference>
<feature type="region of interest" description="Disordered" evidence="5">
    <location>
        <begin position="296"/>
        <end position="328"/>
    </location>
</feature>
<feature type="transmembrane region" description="Helical" evidence="6">
    <location>
        <begin position="93"/>
        <end position="109"/>
    </location>
</feature>
<feature type="compositionally biased region" description="Low complexity" evidence="5">
    <location>
        <begin position="303"/>
        <end position="325"/>
    </location>
</feature>
<feature type="transmembrane region" description="Helical" evidence="6">
    <location>
        <begin position="121"/>
        <end position="141"/>
    </location>
</feature>
<comment type="caution">
    <text evidence="8">The sequence shown here is derived from an EMBL/GenBank/DDBJ whole genome shotgun (WGS) entry which is preliminary data.</text>
</comment>
<keyword evidence="4 6" id="KW-0472">Membrane</keyword>
<dbReference type="SUPFAM" id="SSF81321">
    <property type="entry name" value="Family A G protein-coupled receptor-like"/>
    <property type="match status" value="1"/>
</dbReference>
<evidence type="ECO:0000256" key="2">
    <source>
        <dbReference type="ARBA" id="ARBA00022692"/>
    </source>
</evidence>
<evidence type="ECO:0000256" key="3">
    <source>
        <dbReference type="ARBA" id="ARBA00022989"/>
    </source>
</evidence>
<dbReference type="InterPro" id="IPR017981">
    <property type="entry name" value="GPCR_2-like_7TM"/>
</dbReference>
<gene>
    <name evidence="8" type="ORF">C8A05DRAFT_31802</name>
</gene>
<dbReference type="GO" id="GO:0004930">
    <property type="term" value="F:G protein-coupled receptor activity"/>
    <property type="evidence" value="ECO:0007669"/>
    <property type="project" value="TreeGrafter"/>
</dbReference>
<feature type="transmembrane region" description="Helical" evidence="6">
    <location>
        <begin position="411"/>
        <end position="432"/>
    </location>
</feature>
<evidence type="ECO:0000313" key="8">
    <source>
        <dbReference type="EMBL" id="KAK3904431.1"/>
    </source>
</evidence>
<protein>
    <submittedName>
        <fullName evidence="8">Cyclic AMP receptor 1</fullName>
    </submittedName>
</protein>
<evidence type="ECO:0000256" key="4">
    <source>
        <dbReference type="ARBA" id="ARBA00023136"/>
    </source>
</evidence>
<dbReference type="GO" id="GO:0005886">
    <property type="term" value="C:plasma membrane"/>
    <property type="evidence" value="ECO:0007669"/>
    <property type="project" value="TreeGrafter"/>
</dbReference>
<dbReference type="AlphaFoldDB" id="A0AAN6RW90"/>
<feature type="transmembrane region" description="Helical" evidence="6">
    <location>
        <begin position="168"/>
        <end position="189"/>
    </location>
</feature>
<evidence type="ECO:0000259" key="7">
    <source>
        <dbReference type="PROSITE" id="PS50261"/>
    </source>
</evidence>
<dbReference type="PANTHER" id="PTHR23112:SF22">
    <property type="entry name" value="G-PROTEIN COUPLED RECEPTOR"/>
    <property type="match status" value="1"/>
</dbReference>
<comment type="subcellular location">
    <subcellularLocation>
        <location evidence="1">Membrane</location>
        <topology evidence="1">Multi-pass membrane protein</topology>
    </subcellularLocation>
</comment>
<keyword evidence="8" id="KW-0675">Receptor</keyword>
<organism evidence="8 9">
    <name type="scientific">Staphylotrichum tortipilum</name>
    <dbReference type="NCBI Taxonomy" id="2831512"/>
    <lineage>
        <taxon>Eukaryota</taxon>
        <taxon>Fungi</taxon>
        <taxon>Dikarya</taxon>
        <taxon>Ascomycota</taxon>
        <taxon>Pezizomycotina</taxon>
        <taxon>Sordariomycetes</taxon>
        <taxon>Sordariomycetidae</taxon>
        <taxon>Sordariales</taxon>
        <taxon>Chaetomiaceae</taxon>
        <taxon>Staphylotrichum</taxon>
    </lineage>
</organism>
<evidence type="ECO:0000256" key="6">
    <source>
        <dbReference type="SAM" id="Phobius"/>
    </source>
</evidence>
<dbReference type="Proteomes" id="UP001303889">
    <property type="component" value="Unassembled WGS sequence"/>
</dbReference>
<feature type="domain" description="G-protein coupled receptors family 2 profile 2" evidence="7">
    <location>
        <begin position="9"/>
        <end position="198"/>
    </location>
</feature>
<evidence type="ECO:0000313" key="9">
    <source>
        <dbReference type="Proteomes" id="UP001303889"/>
    </source>
</evidence>
<dbReference type="EMBL" id="MU855398">
    <property type="protein sequence ID" value="KAK3904431.1"/>
    <property type="molecule type" value="Genomic_DNA"/>
</dbReference>
<dbReference type="GO" id="GO:0007166">
    <property type="term" value="P:cell surface receptor signaling pathway"/>
    <property type="evidence" value="ECO:0007669"/>
    <property type="project" value="InterPro"/>
</dbReference>
<keyword evidence="2 6" id="KW-0812">Transmembrane</keyword>
<feature type="transmembrane region" description="Helical" evidence="6">
    <location>
        <begin position="12"/>
        <end position="36"/>
    </location>
</feature>
<evidence type="ECO:0000256" key="5">
    <source>
        <dbReference type="SAM" id="MobiDB-lite"/>
    </source>
</evidence>
<proteinExistence type="predicted"/>
<evidence type="ECO:0000256" key="1">
    <source>
        <dbReference type="ARBA" id="ARBA00004141"/>
    </source>
</evidence>
<dbReference type="Gene3D" id="1.20.1070.10">
    <property type="entry name" value="Rhodopsin 7-helix transmembrane proteins"/>
    <property type="match status" value="1"/>
</dbReference>
<dbReference type="PROSITE" id="PS50261">
    <property type="entry name" value="G_PROTEIN_RECEP_F2_4"/>
    <property type="match status" value="1"/>
</dbReference>
<feature type="transmembrane region" description="Helical" evidence="6">
    <location>
        <begin position="48"/>
        <end position="66"/>
    </location>
</feature>
<feature type="region of interest" description="Disordered" evidence="5">
    <location>
        <begin position="479"/>
        <end position="515"/>
    </location>
</feature>
<feature type="compositionally biased region" description="Basic and acidic residues" evidence="5">
    <location>
        <begin position="505"/>
        <end position="515"/>
    </location>
</feature>
<feature type="transmembrane region" description="Helical" evidence="6">
    <location>
        <begin position="371"/>
        <end position="391"/>
    </location>
</feature>
<sequence>MRGLSPEDAERIIAIERACSALSLVGCLFVLVTFSFSEAFRQRAINRIVFYATFGNMLTNVATLMTTSYTGSVDSVGCQLQAFLIQVFMQGDAYWALAMAINVYLTFYHKYDARMLRKMEVFYLACCYGIPFVPGFTFLWVSNQRAGRPYGNAVLWCWLKPEWEVYRIATFYGPIWVAILIAMVIYIRAGREIYLKRRKMLNFSSTGTGTVIGTEPFSPMNEFSPAFNFKTTEVTQTTEIIQSPRAVAQSGTTSPGPNGAGYSVAISADTQAASQLNARASVDDIDINDASTGSTTLTNIPSAAPIRPTPAAAPTTTTNNPPANTGRRGRVMSATNISIAPTVTAIITTNHHPGTSNAQARRRIFYESSNATWSYTKCAILFFSALLITWIPSSGNRVYSLINHGDVSKPLFFASAFVLPLQGFWNAIIYIVTSWAACKSLWGYCAGGVAGWGAWARLRHWAGGRRVSIVEIAHARGRPGDAGRVGMWTRKERKSESTSMEDLTGEGRVERVSPV</sequence>
<name>A0AAN6RW90_9PEZI</name>
<reference evidence="8" key="1">
    <citation type="journal article" date="2023" name="Mol. Phylogenet. Evol.">
        <title>Genome-scale phylogeny and comparative genomics of the fungal order Sordariales.</title>
        <authorList>
            <person name="Hensen N."/>
            <person name="Bonometti L."/>
            <person name="Westerberg I."/>
            <person name="Brannstrom I.O."/>
            <person name="Guillou S."/>
            <person name="Cros-Aarteil S."/>
            <person name="Calhoun S."/>
            <person name="Haridas S."/>
            <person name="Kuo A."/>
            <person name="Mondo S."/>
            <person name="Pangilinan J."/>
            <person name="Riley R."/>
            <person name="LaButti K."/>
            <person name="Andreopoulos B."/>
            <person name="Lipzen A."/>
            <person name="Chen C."/>
            <person name="Yan M."/>
            <person name="Daum C."/>
            <person name="Ng V."/>
            <person name="Clum A."/>
            <person name="Steindorff A."/>
            <person name="Ohm R.A."/>
            <person name="Martin F."/>
            <person name="Silar P."/>
            <person name="Natvig D.O."/>
            <person name="Lalanne C."/>
            <person name="Gautier V."/>
            <person name="Ament-Velasquez S.L."/>
            <person name="Kruys A."/>
            <person name="Hutchinson M.I."/>
            <person name="Powell A.J."/>
            <person name="Barry K."/>
            <person name="Miller A.N."/>
            <person name="Grigoriev I.V."/>
            <person name="Debuchy R."/>
            <person name="Gladieux P."/>
            <person name="Hiltunen Thoren M."/>
            <person name="Johannesson H."/>
        </authorList>
    </citation>
    <scope>NUCLEOTIDE SEQUENCE</scope>
    <source>
        <strain evidence="8">CBS 103.79</strain>
    </source>
</reference>
<dbReference type="Pfam" id="PF05462">
    <property type="entry name" value="Dicty_CAR"/>
    <property type="match status" value="1"/>
</dbReference>
<dbReference type="PANTHER" id="PTHR23112">
    <property type="entry name" value="G PROTEIN-COUPLED RECEPTOR 157-RELATED"/>
    <property type="match status" value="1"/>
</dbReference>
<accession>A0AAN6RW90</accession>
<keyword evidence="9" id="KW-1185">Reference proteome</keyword>
<reference evidence="8" key="2">
    <citation type="submission" date="2023-05" db="EMBL/GenBank/DDBJ databases">
        <authorList>
            <consortium name="Lawrence Berkeley National Laboratory"/>
            <person name="Steindorff A."/>
            <person name="Hensen N."/>
            <person name="Bonometti L."/>
            <person name="Westerberg I."/>
            <person name="Brannstrom I.O."/>
            <person name="Guillou S."/>
            <person name="Cros-Aarteil S."/>
            <person name="Calhoun S."/>
            <person name="Haridas S."/>
            <person name="Kuo A."/>
            <person name="Mondo S."/>
            <person name="Pangilinan J."/>
            <person name="Riley R."/>
            <person name="Labutti K."/>
            <person name="Andreopoulos B."/>
            <person name="Lipzen A."/>
            <person name="Chen C."/>
            <person name="Yanf M."/>
            <person name="Daum C."/>
            <person name="Ng V."/>
            <person name="Clum A."/>
            <person name="Ohm R."/>
            <person name="Martin F."/>
            <person name="Silar P."/>
            <person name="Natvig D."/>
            <person name="Lalanne C."/>
            <person name="Gautier V."/>
            <person name="Ament-Velasquez S.L."/>
            <person name="Kruys A."/>
            <person name="Hutchinson M.I."/>
            <person name="Powell A.J."/>
            <person name="Barry K."/>
            <person name="Miller A.N."/>
            <person name="Grigoriev I.V."/>
            <person name="Debuchy R."/>
            <person name="Gladieux P."/>
            <person name="Thoren M.H."/>
            <person name="Johannesson H."/>
        </authorList>
    </citation>
    <scope>NUCLEOTIDE SEQUENCE</scope>
    <source>
        <strain evidence="8">CBS 103.79</strain>
    </source>
</reference>